<dbReference type="Proteomes" id="UP000569914">
    <property type="component" value="Unassembled WGS sequence"/>
</dbReference>
<dbReference type="AlphaFoldDB" id="A0A7Y9I707"/>
<dbReference type="SUPFAM" id="SSF56112">
    <property type="entry name" value="Protein kinase-like (PK-like)"/>
    <property type="match status" value="1"/>
</dbReference>
<accession>A0A7Y9I707</accession>
<protein>
    <recommendedName>
        <fullName evidence="3">Phosphotransferase enzyme family protein</fullName>
    </recommendedName>
</protein>
<proteinExistence type="predicted"/>
<name>A0A7Y9I707_9ACTN</name>
<dbReference type="InterPro" id="IPR011009">
    <property type="entry name" value="Kinase-like_dom_sf"/>
</dbReference>
<reference evidence="1 2" key="1">
    <citation type="submission" date="2020-07" db="EMBL/GenBank/DDBJ databases">
        <title>Sequencing the genomes of 1000 actinobacteria strains.</title>
        <authorList>
            <person name="Klenk H.-P."/>
        </authorList>
    </citation>
    <scope>NUCLEOTIDE SEQUENCE [LARGE SCALE GENOMIC DNA]</scope>
    <source>
        <strain evidence="1 2">DSM 22083</strain>
    </source>
</reference>
<gene>
    <name evidence="1" type="ORF">BKA15_002785</name>
</gene>
<organism evidence="1 2">
    <name type="scientific">Microlunatus parietis</name>
    <dbReference type="NCBI Taxonomy" id="682979"/>
    <lineage>
        <taxon>Bacteria</taxon>
        <taxon>Bacillati</taxon>
        <taxon>Actinomycetota</taxon>
        <taxon>Actinomycetes</taxon>
        <taxon>Propionibacteriales</taxon>
        <taxon>Propionibacteriaceae</taxon>
        <taxon>Microlunatus</taxon>
    </lineage>
</organism>
<comment type="caution">
    <text evidence="1">The sequence shown here is derived from an EMBL/GenBank/DDBJ whole genome shotgun (WGS) entry which is preliminary data.</text>
</comment>
<dbReference type="EMBL" id="JACCBU010000001">
    <property type="protein sequence ID" value="NYE71456.1"/>
    <property type="molecule type" value="Genomic_DNA"/>
</dbReference>
<sequence>MPSTYLHGPRLGWPQAPAAVRDWVAERAGTVSGFEDRVGGMSTGLATVVTGDRRSVFVKGLDATLNSAGERFYRREAEFAARLPDLPSIPRLLDQATIAVDDHQWVVLLYPAATGLPPQHPWRAADLTRVLDAWLPVRDALANIPDWPRNDLIAPLFTGWRTIAASPDDPWHELAADWIDREERFVAAATETGPLIGAHVDLRADNLLLGPDGVWFVDWAHPDLAAPWLDPLIMLCDVVASGGDHGDGGEIDVARVWAEHPACAGADPEILIDGLSAFAAFMHAGSLKPPHPAVPHGRAWQRLVSERTLPYVLRHR</sequence>
<dbReference type="RefSeq" id="WP_179751606.1">
    <property type="nucleotide sequence ID" value="NZ_JACCBU010000001.1"/>
</dbReference>
<evidence type="ECO:0008006" key="3">
    <source>
        <dbReference type="Google" id="ProtNLM"/>
    </source>
</evidence>
<evidence type="ECO:0000313" key="2">
    <source>
        <dbReference type="Proteomes" id="UP000569914"/>
    </source>
</evidence>
<keyword evidence="2" id="KW-1185">Reference proteome</keyword>
<evidence type="ECO:0000313" key="1">
    <source>
        <dbReference type="EMBL" id="NYE71456.1"/>
    </source>
</evidence>